<feature type="transmembrane region" description="Helical" evidence="1">
    <location>
        <begin position="40"/>
        <end position="65"/>
    </location>
</feature>
<evidence type="ECO:0000256" key="1">
    <source>
        <dbReference type="SAM" id="Phobius"/>
    </source>
</evidence>
<dbReference type="RefSeq" id="WP_169944991.1">
    <property type="nucleotide sequence ID" value="NZ_CP053015.1"/>
</dbReference>
<gene>
    <name evidence="2" type="ORF">GV829_06355</name>
</gene>
<name>A0A6M4AUN3_9SPHN</name>
<keyword evidence="1" id="KW-0812">Transmembrane</keyword>
<reference evidence="2 3" key="1">
    <citation type="submission" date="2020-01" db="EMBL/GenBank/DDBJ databases">
        <title>Sphingomonas sp. strain CSW-10.</title>
        <authorList>
            <person name="Chen W.-M."/>
        </authorList>
    </citation>
    <scope>NUCLEOTIDE SEQUENCE [LARGE SCALE GENOMIC DNA]</scope>
    <source>
        <strain evidence="2 3">CSW-10</strain>
    </source>
</reference>
<protein>
    <recommendedName>
        <fullName evidence="4">DUF2834 domain-containing protein</fullName>
    </recommendedName>
</protein>
<keyword evidence="1" id="KW-1133">Transmembrane helix</keyword>
<evidence type="ECO:0008006" key="4">
    <source>
        <dbReference type="Google" id="ProtNLM"/>
    </source>
</evidence>
<keyword evidence="3" id="KW-1185">Reference proteome</keyword>
<feature type="transmembrane region" description="Helical" evidence="1">
    <location>
        <begin position="6"/>
        <end position="28"/>
    </location>
</feature>
<evidence type="ECO:0000313" key="3">
    <source>
        <dbReference type="Proteomes" id="UP000503018"/>
    </source>
</evidence>
<feature type="transmembrane region" description="Helical" evidence="1">
    <location>
        <begin position="77"/>
        <end position="94"/>
    </location>
</feature>
<proteinExistence type="predicted"/>
<organism evidence="2 3">
    <name type="scientific">Sphingomonas lacunae</name>
    <dbReference type="NCBI Taxonomy" id="2698828"/>
    <lineage>
        <taxon>Bacteria</taxon>
        <taxon>Pseudomonadati</taxon>
        <taxon>Pseudomonadota</taxon>
        <taxon>Alphaproteobacteria</taxon>
        <taxon>Sphingomonadales</taxon>
        <taxon>Sphingomonadaceae</taxon>
        <taxon>Sphingomonas</taxon>
    </lineage>
</organism>
<dbReference type="Proteomes" id="UP000503018">
    <property type="component" value="Chromosome"/>
</dbReference>
<sequence>MTLSASVYASLPAIAAAALAVVMVRKALRDGRRSGHQWVWPAMLACCFAGWTVHALVAGGVTGFWAEHQRGAWGNQIWFDLLIAIGIGWTLILPRARAVHMRPWPWLIVIVCTGCIGLSAMLARLLWLEDRRLAADPTFRTNH</sequence>
<keyword evidence="1" id="KW-0472">Membrane</keyword>
<evidence type="ECO:0000313" key="2">
    <source>
        <dbReference type="EMBL" id="QJQ32120.1"/>
    </source>
</evidence>
<dbReference type="KEGG" id="slan:GV829_06355"/>
<dbReference type="EMBL" id="CP053015">
    <property type="protein sequence ID" value="QJQ32120.1"/>
    <property type="molecule type" value="Genomic_DNA"/>
</dbReference>
<dbReference type="AlphaFoldDB" id="A0A6M4AUN3"/>
<feature type="transmembrane region" description="Helical" evidence="1">
    <location>
        <begin position="106"/>
        <end position="127"/>
    </location>
</feature>
<accession>A0A6M4AUN3</accession>